<organism evidence="4 5">
    <name type="scientific">Campylobacter avium LMG 24591</name>
    <dbReference type="NCBI Taxonomy" id="522484"/>
    <lineage>
        <taxon>Bacteria</taxon>
        <taxon>Pseudomonadati</taxon>
        <taxon>Campylobacterota</taxon>
        <taxon>Epsilonproteobacteria</taxon>
        <taxon>Campylobacterales</taxon>
        <taxon>Campylobacteraceae</taxon>
        <taxon>Campylobacter</taxon>
    </lineage>
</organism>
<accession>A0A222MVB4</accession>
<dbReference type="InterPro" id="IPR019734">
    <property type="entry name" value="TPR_rpt"/>
</dbReference>
<dbReference type="EMBL" id="CP022347">
    <property type="protein sequence ID" value="ASQ29835.1"/>
    <property type="molecule type" value="Genomic_DNA"/>
</dbReference>
<dbReference type="RefSeq" id="WP_094324632.1">
    <property type="nucleotide sequence ID" value="NZ_CP022347.1"/>
</dbReference>
<protein>
    <submittedName>
        <fullName evidence="4">Paralysed flagella protein B</fullName>
    </submittedName>
</protein>
<dbReference type="Pfam" id="PF13181">
    <property type="entry name" value="TPR_8"/>
    <property type="match status" value="2"/>
</dbReference>
<keyword evidence="3" id="KW-0472">Membrane</keyword>
<keyword evidence="4" id="KW-0969">Cilium</keyword>
<reference evidence="4 5" key="1">
    <citation type="submission" date="2017-07" db="EMBL/GenBank/DDBJ databases">
        <title>Analysis of two Campylobacter avium genomes and identification of a novel hippuricase gene.</title>
        <authorList>
            <person name="Miller W.G."/>
            <person name="Chapman M.H."/>
            <person name="Yee E."/>
            <person name="Revez J."/>
            <person name="Bono J.L."/>
            <person name="Rossi M."/>
        </authorList>
    </citation>
    <scope>NUCLEOTIDE SEQUENCE [LARGE SCALE GENOMIC DNA]</scope>
    <source>
        <strain evidence="4 5">LMG 24591</strain>
    </source>
</reference>
<dbReference type="Gene3D" id="1.25.40.10">
    <property type="entry name" value="Tetratricopeptide repeat domain"/>
    <property type="match status" value="1"/>
</dbReference>
<evidence type="ECO:0000256" key="3">
    <source>
        <dbReference type="SAM" id="Phobius"/>
    </source>
</evidence>
<keyword evidence="4" id="KW-0282">Flagellum</keyword>
<dbReference type="InterPro" id="IPR011990">
    <property type="entry name" value="TPR-like_helical_dom_sf"/>
</dbReference>
<sequence length="773" mass="88779">MAEEVILQRDGANNEENKPQKNNIEENEHSFEEVKKPNVFKDPKFLFILFLMLGIMFFLLMVLYFLHSKTVEPFSVFTPQDDTSQEVVVDRESVKFEMTKIDDMIQKANALYLRGEREQAVKIYEQISIYSEALSNYNLGVSQMEQKNYTLALESFKKSIAANENQTVSAINAAVCALHLNDKLKFDYYIDLAYVYLSNEGDSELFDYYLSLINYYKGLYPEALQMLQQTQNKAYEDDAKYLSAKIYAKMGLNSKALENLTAQGNYNTFLSEGLLYARMGLYDKAKASLLNAQKIERDHNQSLAALNLIDIKTGHYREMLDRTNKEFEGNENYILDFYKIKVRLNNELSDINIAQQNFSKDFIQDLKAQANLLFYFTPYQVFDVKQAASYINKANVSNFIQDRDATNEFLSTSKVLSSVNVKLSKIINQALDGGLYKANEGFKDLLKSYKQHSILQFNLALSYAQMQYYDLAYKHFSTSYHLDPRNYAAGSLAVLSGVLAEQDTTKLVAEINENINLDNEFKDKIYQNVILFARKDFAAMLPFLDEADNNGFALVLKIIIAKNNDLNNEFNERIMDLKDKFKDDLLVDILFFNATNYNLNIKEYAQNAQIYFKNLNFDYDKLANAPVILRDSYITMMRISGLLNQERERIKQKLASEDGHEIGLSLILAYMDIYAGLFEEAYGLYSVLIDDYKIKDSNTYFLAAVAAVGANNPNAAIALLELSKLEDNSNQDARLALALLYHSVQNYEPAIYQYSQVKDGFLSKFFTFDLARN</sequence>
<keyword evidence="4" id="KW-0966">Cell projection</keyword>
<evidence type="ECO:0000313" key="5">
    <source>
        <dbReference type="Proteomes" id="UP000201169"/>
    </source>
</evidence>
<dbReference type="SMART" id="SM00028">
    <property type="entry name" value="TPR"/>
    <property type="match status" value="3"/>
</dbReference>
<feature type="region of interest" description="Disordered" evidence="2">
    <location>
        <begin position="1"/>
        <end position="29"/>
    </location>
</feature>
<keyword evidence="5" id="KW-1185">Reference proteome</keyword>
<proteinExistence type="predicted"/>
<evidence type="ECO:0000256" key="1">
    <source>
        <dbReference type="PROSITE-ProRule" id="PRU00339"/>
    </source>
</evidence>
<dbReference type="OrthoDB" id="5346105at2"/>
<keyword evidence="1" id="KW-0802">TPR repeat</keyword>
<evidence type="ECO:0000313" key="4">
    <source>
        <dbReference type="EMBL" id="ASQ29835.1"/>
    </source>
</evidence>
<name>A0A222MVB4_9BACT</name>
<feature type="compositionally biased region" description="Basic and acidic residues" evidence="2">
    <location>
        <begin position="15"/>
        <end position="29"/>
    </location>
</feature>
<keyword evidence="3" id="KW-0812">Transmembrane</keyword>
<dbReference type="KEGG" id="cavi:CAV_0163"/>
<gene>
    <name evidence="4" type="primary">pflB</name>
    <name evidence="4" type="ORF">CAV_0163</name>
</gene>
<evidence type="ECO:0000256" key="2">
    <source>
        <dbReference type="SAM" id="MobiDB-lite"/>
    </source>
</evidence>
<dbReference type="Proteomes" id="UP000201169">
    <property type="component" value="Chromosome"/>
</dbReference>
<feature type="transmembrane region" description="Helical" evidence="3">
    <location>
        <begin position="45"/>
        <end position="66"/>
    </location>
</feature>
<feature type="repeat" description="TPR" evidence="1">
    <location>
        <begin position="453"/>
        <end position="486"/>
    </location>
</feature>
<feature type="repeat" description="TPR" evidence="1">
    <location>
        <begin position="133"/>
        <end position="166"/>
    </location>
</feature>
<dbReference type="PROSITE" id="PS50005">
    <property type="entry name" value="TPR"/>
    <property type="match status" value="2"/>
</dbReference>
<dbReference type="AlphaFoldDB" id="A0A222MVB4"/>
<keyword evidence="3" id="KW-1133">Transmembrane helix</keyword>
<dbReference type="SUPFAM" id="SSF48452">
    <property type="entry name" value="TPR-like"/>
    <property type="match status" value="3"/>
</dbReference>